<accession>A0A942T6D4</accession>
<protein>
    <submittedName>
        <fullName evidence="2">Uncharacterized protein</fullName>
    </submittedName>
</protein>
<keyword evidence="1" id="KW-0732">Signal</keyword>
<evidence type="ECO:0000256" key="1">
    <source>
        <dbReference type="SAM" id="SignalP"/>
    </source>
</evidence>
<name>A0A942T6D4_9BACI</name>
<reference evidence="2" key="1">
    <citation type="submission" date="2021-05" db="EMBL/GenBank/DDBJ databases">
        <title>Novel Bacillus species.</title>
        <authorList>
            <person name="Liu G."/>
        </authorList>
    </citation>
    <scope>NUCLEOTIDE SEQUENCE</scope>
    <source>
        <strain evidence="2">FJAT-50051</strain>
    </source>
</reference>
<feature type="chain" id="PRO_5037437592" evidence="1">
    <location>
        <begin position="24"/>
        <end position="105"/>
    </location>
</feature>
<dbReference type="EMBL" id="JAGYPE010000006">
    <property type="protein sequence ID" value="MBS4185906.1"/>
    <property type="molecule type" value="Genomic_DNA"/>
</dbReference>
<dbReference type="PROSITE" id="PS51257">
    <property type="entry name" value="PROKAR_LIPOPROTEIN"/>
    <property type="match status" value="1"/>
</dbReference>
<feature type="signal peptide" evidence="1">
    <location>
        <begin position="1"/>
        <end position="23"/>
    </location>
</feature>
<proteinExistence type="predicted"/>
<gene>
    <name evidence="2" type="ORF">KHB02_31435</name>
</gene>
<evidence type="ECO:0000313" key="2">
    <source>
        <dbReference type="EMBL" id="MBS4185906.1"/>
    </source>
</evidence>
<dbReference type="AlphaFoldDB" id="A0A942T6D4"/>
<organism evidence="2">
    <name type="scientific">Neobacillus citreus</name>
    <dbReference type="NCBI Taxonomy" id="2833578"/>
    <lineage>
        <taxon>Bacteria</taxon>
        <taxon>Bacillati</taxon>
        <taxon>Bacillota</taxon>
        <taxon>Bacilli</taxon>
        <taxon>Bacillales</taxon>
        <taxon>Bacillaceae</taxon>
        <taxon>Neobacillus</taxon>
    </lineage>
</organism>
<comment type="caution">
    <text evidence="2">The sequence shown here is derived from an EMBL/GenBank/DDBJ whole genome shotgun (WGS) entry which is preliminary data.</text>
</comment>
<sequence>MKKLTSLFLAAMLLFLVSCSAEKTDKQPKETEKTKSEAVNVDKGLLSVTITLPASMFEDQNVDEVVANAQKDGITATKNADGSVTYKMSKSKLLKLLNFAAILFS</sequence>